<dbReference type="Pfam" id="PF13183">
    <property type="entry name" value="Fer4_8"/>
    <property type="match status" value="1"/>
</dbReference>
<keyword evidence="5" id="KW-0274">FAD</keyword>
<keyword evidence="4" id="KW-0479">Metal-binding</keyword>
<dbReference type="Gene3D" id="3.30.70.2190">
    <property type="match status" value="1"/>
</dbReference>
<evidence type="ECO:0000256" key="6">
    <source>
        <dbReference type="ARBA" id="ARBA00022946"/>
    </source>
</evidence>
<dbReference type="InterPro" id="IPR006094">
    <property type="entry name" value="Oxid_FAD_bind_N"/>
</dbReference>
<dbReference type="PROSITE" id="PS51387">
    <property type="entry name" value="FAD_PCMH"/>
    <property type="match status" value="1"/>
</dbReference>
<keyword evidence="14" id="KW-1185">Reference proteome</keyword>
<evidence type="ECO:0000313" key="14">
    <source>
        <dbReference type="Proteomes" id="UP001201273"/>
    </source>
</evidence>
<keyword evidence="8" id="KW-0408">Iron</keyword>
<dbReference type="InterPro" id="IPR017900">
    <property type="entry name" value="4Fe4S_Fe_S_CS"/>
</dbReference>
<proteinExistence type="inferred from homology"/>
<dbReference type="Gene3D" id="1.10.1060.10">
    <property type="entry name" value="Alpha-helical ferredoxin"/>
    <property type="match status" value="1"/>
</dbReference>
<evidence type="ECO:0000256" key="2">
    <source>
        <dbReference type="ARBA" id="ARBA00008000"/>
    </source>
</evidence>
<dbReference type="SUPFAM" id="SSF56176">
    <property type="entry name" value="FAD-binding/transporter-associated domain-like"/>
    <property type="match status" value="1"/>
</dbReference>
<evidence type="ECO:0000256" key="8">
    <source>
        <dbReference type="ARBA" id="ARBA00023004"/>
    </source>
</evidence>
<name>A0ABS8W5Z4_9GAMM</name>
<evidence type="ECO:0000256" key="4">
    <source>
        <dbReference type="ARBA" id="ARBA00022723"/>
    </source>
</evidence>
<evidence type="ECO:0000256" key="7">
    <source>
        <dbReference type="ARBA" id="ARBA00023002"/>
    </source>
</evidence>
<sequence length="929" mass="101640">MLDPLRTLAYGTDASCYRLVPKAVLLLDNESEVIRVLQLAAEFYLPVTFRAAGTSLSGQAITDSILIKLTNHWRDYELLNEGELIRLQPGLIGARVNQILAPLQRKIGPDPASINSCKIGGIAANNSSGMCCGTAQNSYSTLAAMRLILADGTVLDTANEQSKRDFCVSHKHLLHELAQLAIQTKNDAQLATLIKHKFRLKNTTGYSINALVDFTDPIDILMHLMIGSEGTLGFISNITYHTVPEQPFKASSLVVFENIETTCLAVAKLKQMNVAAVELMDGASLQAIADKPDMPAFIAQLNINNAALLIETRANDQLMLSQQISQLAEVLAAFKPIDSIAFTQERATCEQLWAIRKGLFPAVGAVRDTGTTVIIEDIAVAVEQLASATRQLQQLFAEYGYHEAIIFGHALDGNLHFVFTQDFNSPAQIERYQNFMQRVVQLIALDHQGSLKAEHGTGRNMAPFVELEWGKKAYELMWEIKGLLDPDNILSPGVVLSEDPFIHLKNLKTLPAADAIIDKCIECGFCEPNCPSKDLTLTPRQRIVLWRHIQQRRNLGESEKTLEPLLDAFQYQGIDTCAATGLCADSCPVGIDTGALIKQLRSQQLASHSKLAKWTAANFSQVINLAKQGLNLAQLTSRVLGRDGLQRLTEGLNHATGHRFIKWSQFAPLSAPDFTAIQSLAVNTQTDAAIEQPTVVYFPSCSSRVMGPDPDMAAQGELSLMETTIALLHKAGFRVILPEATTELCCGMAYQSKGRMNLARQKSHQLEHALLSASEHGKYPIYMDTSPCAMTANAGITSTLKIYDSVEFIEQFVLPRLSLTPLDEPVMLHITCSTRKRGLAATMQRIAAMCTHQLIVPPDMQCCGFAGDKGLLYPELNASALADLKSQVPNDCKIGVSNSRTCEIGLSEHSGISYKGLVYLVHQVSASLS</sequence>
<keyword evidence="6" id="KW-0809">Transit peptide</keyword>
<dbReference type="InterPro" id="IPR036318">
    <property type="entry name" value="FAD-bd_PCMH-like_sf"/>
</dbReference>
<dbReference type="Gene3D" id="3.30.465.10">
    <property type="match status" value="1"/>
</dbReference>
<evidence type="ECO:0000259" key="11">
    <source>
        <dbReference type="PROSITE" id="PS51379"/>
    </source>
</evidence>
<evidence type="ECO:0000256" key="9">
    <source>
        <dbReference type="ARBA" id="ARBA00023014"/>
    </source>
</evidence>
<dbReference type="EMBL" id="JAIMJA010000001">
    <property type="protein sequence ID" value="MCE2593209.1"/>
    <property type="molecule type" value="Genomic_DNA"/>
</dbReference>
<dbReference type="SUPFAM" id="SSF46548">
    <property type="entry name" value="alpha-helical ferredoxin"/>
    <property type="match status" value="1"/>
</dbReference>
<keyword evidence="9" id="KW-0411">Iron-sulfur</keyword>
<feature type="domain" description="4Fe-4S ferredoxin-type" evidence="11">
    <location>
        <begin position="509"/>
        <end position="540"/>
    </location>
</feature>
<dbReference type="PANTHER" id="PTHR11748">
    <property type="entry name" value="D-LACTATE DEHYDROGENASE"/>
    <property type="match status" value="1"/>
</dbReference>
<dbReference type="Pfam" id="PF01565">
    <property type="entry name" value="FAD_binding_4"/>
    <property type="match status" value="1"/>
</dbReference>
<dbReference type="Proteomes" id="UP001201273">
    <property type="component" value="Unassembled WGS sequence"/>
</dbReference>
<protein>
    <recommendedName>
        <fullName evidence="10">D-lactate dehydrogenase (cytochrome)</fullName>
        <ecNumber evidence="10">1.1.2.4</ecNumber>
    </recommendedName>
</protein>
<dbReference type="PROSITE" id="PS51379">
    <property type="entry name" value="4FE4S_FER_2"/>
    <property type="match status" value="1"/>
</dbReference>
<keyword evidence="7" id="KW-0560">Oxidoreductase</keyword>
<comment type="caution">
    <text evidence="13">The sequence shown here is derived from an EMBL/GenBank/DDBJ whole genome shotgun (WGS) entry which is preliminary data.</text>
</comment>
<dbReference type="InterPro" id="IPR017896">
    <property type="entry name" value="4Fe4S_Fe-S-bd"/>
</dbReference>
<dbReference type="Gene3D" id="3.30.70.2740">
    <property type="match status" value="1"/>
</dbReference>
<comment type="cofactor">
    <cofactor evidence="1">
        <name>FAD</name>
        <dbReference type="ChEBI" id="CHEBI:57692"/>
    </cofactor>
</comment>
<evidence type="ECO:0000256" key="5">
    <source>
        <dbReference type="ARBA" id="ARBA00022827"/>
    </source>
</evidence>
<dbReference type="InterPro" id="IPR016171">
    <property type="entry name" value="Vanillyl_alc_oxidase_C-sub2"/>
</dbReference>
<dbReference type="PROSITE" id="PS00198">
    <property type="entry name" value="4FE4S_FER_1"/>
    <property type="match status" value="1"/>
</dbReference>
<organism evidence="13 14">
    <name type="scientific">Motilimonas cestriensis</name>
    <dbReference type="NCBI Taxonomy" id="2742685"/>
    <lineage>
        <taxon>Bacteria</taxon>
        <taxon>Pseudomonadati</taxon>
        <taxon>Pseudomonadota</taxon>
        <taxon>Gammaproteobacteria</taxon>
        <taxon>Alteromonadales</taxon>
        <taxon>Alteromonadales genera incertae sedis</taxon>
        <taxon>Motilimonas</taxon>
    </lineage>
</organism>
<evidence type="ECO:0000256" key="1">
    <source>
        <dbReference type="ARBA" id="ARBA00001974"/>
    </source>
</evidence>
<evidence type="ECO:0000256" key="10">
    <source>
        <dbReference type="ARBA" id="ARBA00038897"/>
    </source>
</evidence>
<feature type="domain" description="FAD-binding PCMH-type" evidence="12">
    <location>
        <begin position="17"/>
        <end position="245"/>
    </location>
</feature>
<dbReference type="EC" id="1.1.2.4" evidence="10"/>
<evidence type="ECO:0000313" key="13">
    <source>
        <dbReference type="EMBL" id="MCE2593209.1"/>
    </source>
</evidence>
<gene>
    <name evidence="13" type="ORF">K6Y31_00040</name>
</gene>
<dbReference type="InterPro" id="IPR004113">
    <property type="entry name" value="FAD-bd_oxidored_4_C"/>
</dbReference>
<dbReference type="InterPro" id="IPR016166">
    <property type="entry name" value="FAD-bd_PCMH"/>
</dbReference>
<dbReference type="InterPro" id="IPR009051">
    <property type="entry name" value="Helical_ferredxn"/>
</dbReference>
<dbReference type="SUPFAM" id="SSF55103">
    <property type="entry name" value="FAD-linked oxidases, C-terminal domain"/>
    <property type="match status" value="1"/>
</dbReference>
<evidence type="ECO:0000256" key="3">
    <source>
        <dbReference type="ARBA" id="ARBA00022630"/>
    </source>
</evidence>
<dbReference type="InterPro" id="IPR016169">
    <property type="entry name" value="FAD-bd_PCMH_sub2"/>
</dbReference>
<reference evidence="13 14" key="1">
    <citation type="journal article" date="2022" name="Environ. Microbiol. Rep.">
        <title>Eco-phylogenetic analyses reveal divergent evolution of vitamin B12 metabolism in the marine bacterial family 'Psychromonadaceae'.</title>
        <authorList>
            <person name="Jin X."/>
            <person name="Yang Y."/>
            <person name="Cao H."/>
            <person name="Gao B."/>
            <person name="Zhao Z."/>
        </authorList>
    </citation>
    <scope>NUCLEOTIDE SEQUENCE [LARGE SCALE GENOMIC DNA]</scope>
    <source>
        <strain evidence="13 14">MKS20</strain>
    </source>
</reference>
<dbReference type="Pfam" id="PF02913">
    <property type="entry name" value="FAD-oxidase_C"/>
    <property type="match status" value="1"/>
</dbReference>
<dbReference type="InterPro" id="IPR016164">
    <property type="entry name" value="FAD-linked_Oxase-like_C"/>
</dbReference>
<comment type="similarity">
    <text evidence="2">Belongs to the FAD-binding oxidoreductase/transferase type 4 family.</text>
</comment>
<keyword evidence="3" id="KW-0285">Flavoprotein</keyword>
<dbReference type="Gene3D" id="1.10.45.10">
    <property type="entry name" value="Vanillyl-alcohol Oxidase, Chain A, domain 4"/>
    <property type="match status" value="1"/>
</dbReference>
<accession>A0ABS8W5Z4</accession>
<evidence type="ECO:0000259" key="12">
    <source>
        <dbReference type="PROSITE" id="PS51387"/>
    </source>
</evidence>
<dbReference type="PANTHER" id="PTHR11748:SF111">
    <property type="entry name" value="D-LACTATE DEHYDROGENASE, MITOCHONDRIAL-RELATED"/>
    <property type="match status" value="1"/>
</dbReference>